<keyword evidence="3" id="KW-1185">Reference proteome</keyword>
<name>A0AAE3E751_9FIRM</name>
<dbReference type="Proteomes" id="UP001198200">
    <property type="component" value="Unassembled WGS sequence"/>
</dbReference>
<sequence>MRMNSWQKEVTLLGKKVQIFICQTDCGVQLLIAGGDRSHIGSVSIADEQSNLVSHVFDGHRDNVISDQWAKVLSQKWKVPVVVSVGIHYDSITPQEIQFVVETMTQLLHEIVQDTRFSPCEC</sequence>
<dbReference type="Pfam" id="PF21758">
    <property type="entry name" value="PAC_bac"/>
    <property type="match status" value="1"/>
</dbReference>
<evidence type="ECO:0000313" key="3">
    <source>
        <dbReference type="Proteomes" id="UP001198200"/>
    </source>
</evidence>
<evidence type="ECO:0000313" key="2">
    <source>
        <dbReference type="EMBL" id="MCC2223051.1"/>
    </source>
</evidence>
<dbReference type="EMBL" id="JAJEQN010000067">
    <property type="protein sequence ID" value="MCC2223051.1"/>
    <property type="molecule type" value="Genomic_DNA"/>
</dbReference>
<accession>A0AAE3E751</accession>
<dbReference type="InterPro" id="IPR048844">
    <property type="entry name" value="LpdD_chaperone-like"/>
</dbReference>
<dbReference type="RefSeq" id="WP_118611996.1">
    <property type="nucleotide sequence ID" value="NZ_JAJEQN010000067.1"/>
</dbReference>
<gene>
    <name evidence="2" type="ORF">LKD48_15730</name>
</gene>
<protein>
    <recommendedName>
        <fullName evidence="1">Prenylated flavin chaperone LpdD-like domain-containing protein</fullName>
    </recommendedName>
</protein>
<feature type="domain" description="Prenylated flavin chaperone LpdD-like" evidence="1">
    <location>
        <begin position="16"/>
        <end position="114"/>
    </location>
</feature>
<comment type="caution">
    <text evidence="2">The sequence shown here is derived from an EMBL/GenBank/DDBJ whole genome shotgun (WGS) entry which is preliminary data.</text>
</comment>
<dbReference type="AlphaFoldDB" id="A0AAE3E751"/>
<proteinExistence type="predicted"/>
<organism evidence="2 3">
    <name type="scientific">Anthropogastromicrobium aceti</name>
    <dbReference type="NCBI Taxonomy" id="2981768"/>
    <lineage>
        <taxon>Bacteria</taxon>
        <taxon>Bacillati</taxon>
        <taxon>Bacillota</taxon>
        <taxon>Clostridia</taxon>
        <taxon>Lachnospirales</taxon>
        <taxon>Lachnospiraceae</taxon>
        <taxon>Anthropogastromicrobium</taxon>
    </lineage>
</organism>
<evidence type="ECO:0000259" key="1">
    <source>
        <dbReference type="Pfam" id="PF21758"/>
    </source>
</evidence>
<reference evidence="2 3" key="1">
    <citation type="submission" date="2021-10" db="EMBL/GenBank/DDBJ databases">
        <title>Anaerobic single-cell dispensing facilitates the cultivation of human gut bacteria.</title>
        <authorList>
            <person name="Afrizal A."/>
        </authorList>
    </citation>
    <scope>NUCLEOTIDE SEQUENCE [LARGE SCALE GENOMIC DNA]</scope>
    <source>
        <strain evidence="2 3">CLA-AA-H224</strain>
    </source>
</reference>